<dbReference type="EMBL" id="UGEE01000003">
    <property type="protein sequence ID" value="STK95673.1"/>
    <property type="molecule type" value="Genomic_DNA"/>
</dbReference>
<dbReference type="GO" id="GO:0003677">
    <property type="term" value="F:DNA binding"/>
    <property type="evidence" value="ECO:0007669"/>
    <property type="project" value="InterPro"/>
</dbReference>
<dbReference type="InterPro" id="IPR010982">
    <property type="entry name" value="Lambda_DNA-bd_dom_sf"/>
</dbReference>
<dbReference type="Proteomes" id="UP000281521">
    <property type="component" value="Unassembled WGS sequence"/>
</dbReference>
<keyword evidence="1" id="KW-0175">Coiled coil</keyword>
<dbReference type="Pfam" id="PF01381">
    <property type="entry name" value="HTH_3"/>
    <property type="match status" value="1"/>
</dbReference>
<evidence type="ECO:0000259" key="3">
    <source>
        <dbReference type="PROSITE" id="PS50943"/>
    </source>
</evidence>
<accession>A0A0K5SU17</accession>
<evidence type="ECO:0000313" key="5">
    <source>
        <dbReference type="EMBL" id="VCY84515.1"/>
    </source>
</evidence>
<evidence type="ECO:0000313" key="7">
    <source>
        <dbReference type="Proteomes" id="UP000281521"/>
    </source>
</evidence>
<protein>
    <submittedName>
        <fullName evidence="4">Predicted GTPase</fullName>
    </submittedName>
</protein>
<reference evidence="5 7" key="2">
    <citation type="submission" date="2018-10" db="EMBL/GenBank/DDBJ databases">
        <authorList>
            <person name="Noll B N."/>
        </authorList>
    </citation>
    <scope>NUCLEOTIDE SEQUENCE [LARGE SCALE GENOMIC DNA]</scope>
    <source>
        <strain evidence="5">Ecoli022</strain>
    </source>
</reference>
<dbReference type="SUPFAM" id="SSF47413">
    <property type="entry name" value="lambda repressor-like DNA-binding domains"/>
    <property type="match status" value="1"/>
</dbReference>
<evidence type="ECO:0000313" key="4">
    <source>
        <dbReference type="EMBL" id="STK95673.1"/>
    </source>
</evidence>
<dbReference type="InterPro" id="IPR045063">
    <property type="entry name" value="Dynamin_N"/>
</dbReference>
<feature type="domain" description="HTH cro/C1-type" evidence="3">
    <location>
        <begin position="5"/>
        <end position="38"/>
    </location>
</feature>
<proteinExistence type="predicted"/>
<dbReference type="AlphaFoldDB" id="A0A0K5SU17"/>
<keyword evidence="2" id="KW-0812">Transmembrane</keyword>
<evidence type="ECO:0000256" key="2">
    <source>
        <dbReference type="SAM" id="Phobius"/>
    </source>
</evidence>
<dbReference type="PANTHER" id="PTHR43681">
    <property type="entry name" value="TRANSMEMBRANE GTPASE FZO"/>
    <property type="match status" value="1"/>
</dbReference>
<dbReference type="Pfam" id="PF00350">
    <property type="entry name" value="Dynamin_N"/>
    <property type="match status" value="1"/>
</dbReference>
<dbReference type="PANTHER" id="PTHR43681:SF1">
    <property type="entry name" value="SARCALUMENIN"/>
    <property type="match status" value="1"/>
</dbReference>
<dbReference type="InterPro" id="IPR027417">
    <property type="entry name" value="P-loop_NTPase"/>
</dbReference>
<evidence type="ECO:0000313" key="6">
    <source>
        <dbReference type="Proteomes" id="UP000255153"/>
    </source>
</evidence>
<keyword evidence="2" id="KW-0472">Membrane</keyword>
<dbReference type="InterPro" id="IPR001387">
    <property type="entry name" value="Cro/C1-type_HTH"/>
</dbReference>
<dbReference type="Gene3D" id="1.10.260.40">
    <property type="entry name" value="lambda repressor-like DNA-binding domains"/>
    <property type="match status" value="1"/>
</dbReference>
<keyword evidence="2" id="KW-1133">Transmembrane helix</keyword>
<sequence>MNDKLKMWRDKAGLSQQEVAERAGENVLSQKQVSRIEQAPLSQNLELVLAYLRIVAPEKIQEFITDCLKTQLNTSSLNQNYTQQKENMMRNKKELIEYLERSIATLSNTSNPFIKNSSITKDIAELKDNLKDIHAKPVLSAMGPSDAGKSTLLNYILGSEILPAKWQPATCLVTLLMHTQDKPDYLDKNKSVFIFKNGFKPHMIFDRQMLADFLIDSGGKELIKTYGEKDENDNVLNPQAYMVVVFESFAILETIWLLDTPGQLIEPEMYDEIDGCSSEEILNDKAKAMSAISLVDGLIFASATTKFMRDEDPEFLQNILMHKVPLEGDKPLANLIILKTHSYDQITAEANHKTFRTAANHLTKTFSHTLYDEWEHQLNNPNHPQKLLRPDAAVWASRMLPFFRENRQYCEAFDVRLKEVINYLLANRTALINNRIETIHKRIQNRIALALQELQQSSRSVQERKEDIEQQDARFREGSGALIARFTEISNFCPRYAEEDIERIRDIFYSLCNDESMYRFIDNRFEDKDEAKRAINKALGNHFESKFRRVMEESTRRFSLEVESVVQAWQKIVPSAQGAARAGMPETDISLSATSDFDAYSAFVGGMAGLTSFGAMAGYVATISSNLGAYILVGKAAGVLTSLGITSSVTTLPTLVAATGGPVAWGVAIAAVVGLLVYRLFANWKKALAKSVVKGLESSNTLSNVEADITRYWQDSRNALRASVDSLKNETDAFIRHLYAEANIEYQQQDIAEAEQILNTIKNNLGSEDK</sequence>
<feature type="transmembrane region" description="Helical" evidence="2">
    <location>
        <begin position="599"/>
        <end position="620"/>
    </location>
</feature>
<dbReference type="RefSeq" id="WP_000998321.1">
    <property type="nucleotide sequence ID" value="NZ_AP021963.1"/>
</dbReference>
<dbReference type="InterPro" id="IPR051943">
    <property type="entry name" value="TRAFAC_Dynamin-like_GTPase"/>
</dbReference>
<feature type="coiled-coil region" evidence="1">
    <location>
        <begin position="78"/>
        <end position="136"/>
    </location>
</feature>
<dbReference type="PROSITE" id="PS50943">
    <property type="entry name" value="HTH_CROC1"/>
    <property type="match status" value="1"/>
</dbReference>
<feature type="transmembrane region" description="Helical" evidence="2">
    <location>
        <begin position="662"/>
        <end position="681"/>
    </location>
</feature>
<dbReference type="SUPFAM" id="SSF52540">
    <property type="entry name" value="P-loop containing nucleoside triphosphate hydrolases"/>
    <property type="match status" value="1"/>
</dbReference>
<dbReference type="EMBL" id="UWXJ01000001">
    <property type="protein sequence ID" value="VCY84515.1"/>
    <property type="molecule type" value="Genomic_DNA"/>
</dbReference>
<dbReference type="Gene3D" id="3.40.50.300">
    <property type="entry name" value="P-loop containing nucleotide triphosphate hydrolases"/>
    <property type="match status" value="1"/>
</dbReference>
<dbReference type="CDD" id="cd00093">
    <property type="entry name" value="HTH_XRE"/>
    <property type="match status" value="1"/>
</dbReference>
<gene>
    <name evidence="5" type="ORF">BANRA_03191</name>
    <name evidence="4" type="ORF">NCTC8603_04369</name>
</gene>
<evidence type="ECO:0000256" key="1">
    <source>
        <dbReference type="SAM" id="Coils"/>
    </source>
</evidence>
<reference evidence="4 6" key="1">
    <citation type="submission" date="2018-06" db="EMBL/GenBank/DDBJ databases">
        <authorList>
            <consortium name="Pathogen Informatics"/>
            <person name="Doyle S."/>
        </authorList>
    </citation>
    <scope>NUCLEOTIDE SEQUENCE [LARGE SCALE GENOMIC DNA]</scope>
    <source>
        <strain evidence="4 6">NCTC8603</strain>
    </source>
</reference>
<name>A0A0K5SU17_ECOLX</name>
<organism evidence="5 7">
    <name type="scientific">Escherichia coli</name>
    <dbReference type="NCBI Taxonomy" id="562"/>
    <lineage>
        <taxon>Bacteria</taxon>
        <taxon>Pseudomonadati</taxon>
        <taxon>Pseudomonadota</taxon>
        <taxon>Gammaproteobacteria</taxon>
        <taxon>Enterobacterales</taxon>
        <taxon>Enterobacteriaceae</taxon>
        <taxon>Escherichia</taxon>
    </lineage>
</organism>
<feature type="transmembrane region" description="Helical" evidence="2">
    <location>
        <begin position="627"/>
        <end position="650"/>
    </location>
</feature>
<dbReference type="Proteomes" id="UP000255153">
    <property type="component" value="Unassembled WGS sequence"/>
</dbReference>